<evidence type="ECO:0000256" key="1">
    <source>
        <dbReference type="SAM" id="Phobius"/>
    </source>
</evidence>
<feature type="transmembrane region" description="Helical" evidence="1">
    <location>
        <begin position="9"/>
        <end position="27"/>
    </location>
</feature>
<reference evidence="2 3" key="1">
    <citation type="journal article" date="2016" name="Nat. Commun.">
        <title>Thousands of microbial genomes shed light on interconnected biogeochemical processes in an aquifer system.</title>
        <authorList>
            <person name="Anantharaman K."/>
            <person name="Brown C.T."/>
            <person name="Hug L.A."/>
            <person name="Sharon I."/>
            <person name="Castelle C.J."/>
            <person name="Probst A.J."/>
            <person name="Thomas B.C."/>
            <person name="Singh A."/>
            <person name="Wilkins M.J."/>
            <person name="Karaoz U."/>
            <person name="Brodie E.L."/>
            <person name="Williams K.H."/>
            <person name="Hubbard S.S."/>
            <person name="Banfield J.F."/>
        </authorList>
    </citation>
    <scope>NUCLEOTIDE SEQUENCE [LARGE SCALE GENOMIC DNA]</scope>
</reference>
<organism evidence="2 3">
    <name type="scientific">Candidatus Taylorbacteria bacterium RIFCSPHIGHO2_01_FULL_46_22b</name>
    <dbReference type="NCBI Taxonomy" id="1802301"/>
    <lineage>
        <taxon>Bacteria</taxon>
        <taxon>Candidatus Tayloriibacteriota</taxon>
    </lineage>
</organism>
<comment type="caution">
    <text evidence="2">The sequence shown here is derived from an EMBL/GenBank/DDBJ whole genome shotgun (WGS) entry which is preliminary data.</text>
</comment>
<evidence type="ECO:0000313" key="2">
    <source>
        <dbReference type="EMBL" id="OHA18250.1"/>
    </source>
</evidence>
<sequence length="122" mass="13874">MPNNKKTRLILIIAFGALLIVAVYFILKTYSLSKALSIAKTDIASVQKNDKVIDFTRVFIEKVLNADREVDFNTRLQLENDVRNLKDDEILAGWQKFTESKTNTEAADNVKELLKILIMKAS</sequence>
<proteinExistence type="predicted"/>
<name>A0A1G2M2Y0_9BACT</name>
<keyword evidence="1" id="KW-0812">Transmembrane</keyword>
<keyword evidence="1" id="KW-1133">Transmembrane helix</keyword>
<dbReference type="Proteomes" id="UP000178873">
    <property type="component" value="Unassembled WGS sequence"/>
</dbReference>
<accession>A0A1G2M2Y0</accession>
<keyword evidence="1" id="KW-0472">Membrane</keyword>
<gene>
    <name evidence="2" type="ORF">A2664_02175</name>
</gene>
<protein>
    <submittedName>
        <fullName evidence="2">Uncharacterized protein</fullName>
    </submittedName>
</protein>
<dbReference type="STRING" id="1802301.A2664_02175"/>
<dbReference type="EMBL" id="MHRF01000007">
    <property type="protein sequence ID" value="OHA18250.1"/>
    <property type="molecule type" value="Genomic_DNA"/>
</dbReference>
<evidence type="ECO:0000313" key="3">
    <source>
        <dbReference type="Proteomes" id="UP000178873"/>
    </source>
</evidence>
<dbReference type="AlphaFoldDB" id="A0A1G2M2Y0"/>